<sequence length="133" mass="16304">MGLFNRHKQKQQTLEIERLMREIEQLKKENKAYQEFVKQTYYYGGSYPAIKLVSEFRYLSPSLEDERDYALEKYDRIQHYLFRYLTAYLSLLATVSPDRAYYWEQNFDLFLNEIKNNINKHPPRHLAQFDDFK</sequence>
<keyword evidence="1" id="KW-0175">Coiled coil</keyword>
<dbReference type="EMBL" id="WLUB01000055">
    <property type="protein sequence ID" value="MTC36398.1"/>
    <property type="molecule type" value="Genomic_DNA"/>
</dbReference>
<proteinExistence type="predicted"/>
<evidence type="ECO:0000256" key="1">
    <source>
        <dbReference type="SAM" id="Coils"/>
    </source>
</evidence>
<protein>
    <submittedName>
        <fullName evidence="2">Uncharacterized protein</fullName>
    </submittedName>
</protein>
<comment type="caution">
    <text evidence="2">The sequence shown here is derived from an EMBL/GenBank/DDBJ whole genome shotgun (WGS) entry which is preliminary data.</text>
</comment>
<organism evidence="2 3">
    <name type="scientific">Providencia alcalifaciens</name>
    <dbReference type="NCBI Taxonomy" id="126385"/>
    <lineage>
        <taxon>Bacteria</taxon>
        <taxon>Pseudomonadati</taxon>
        <taxon>Pseudomonadota</taxon>
        <taxon>Gammaproteobacteria</taxon>
        <taxon>Enterobacterales</taxon>
        <taxon>Morganellaceae</taxon>
        <taxon>Providencia</taxon>
    </lineage>
</organism>
<accession>A0AAW9VF50</accession>
<dbReference type="AlphaFoldDB" id="A0AAW9VF50"/>
<evidence type="ECO:0000313" key="2">
    <source>
        <dbReference type="EMBL" id="MTC36398.1"/>
    </source>
</evidence>
<gene>
    <name evidence="2" type="ORF">GKR67_17620</name>
</gene>
<reference evidence="2 3" key="1">
    <citation type="submission" date="2019-10" db="EMBL/GenBank/DDBJ databases">
        <title>Comparative genomic analysis of Providencia.</title>
        <authorList>
            <person name="Yuan C."/>
            <person name="Wei Y."/>
            <person name="Yin Z."/>
        </authorList>
    </citation>
    <scope>NUCLEOTIDE SEQUENCE [LARGE SCALE GENOMIC DNA]</scope>
    <source>
        <strain evidence="3">wls1934</strain>
    </source>
</reference>
<dbReference type="Proteomes" id="UP000449944">
    <property type="component" value="Unassembled WGS sequence"/>
</dbReference>
<evidence type="ECO:0000313" key="3">
    <source>
        <dbReference type="Proteomes" id="UP000449944"/>
    </source>
</evidence>
<name>A0AAW9VF50_9GAMM</name>
<feature type="coiled-coil region" evidence="1">
    <location>
        <begin position="9"/>
        <end position="36"/>
    </location>
</feature>